<dbReference type="RefSeq" id="WP_116415896.1">
    <property type="nucleotide sequence ID" value="NZ_NBWZ01000001.1"/>
</dbReference>
<dbReference type="EMBL" id="NBWZ01000001">
    <property type="protein sequence ID" value="RFA10522.1"/>
    <property type="molecule type" value="Genomic_DNA"/>
</dbReference>
<reference evidence="1 2" key="1">
    <citation type="submission" date="2017-04" db="EMBL/GenBank/DDBJ databases">
        <title>Comparative genome analysis of Subtercola boreus.</title>
        <authorList>
            <person name="Cho Y.-J."/>
            <person name="Cho A."/>
            <person name="Kim O.-S."/>
            <person name="Lee J.-I."/>
        </authorList>
    </citation>
    <scope>NUCLEOTIDE SEQUENCE [LARGE SCALE GENOMIC DNA]</scope>
    <source>
        <strain evidence="1 2">K300</strain>
    </source>
</reference>
<evidence type="ECO:0000313" key="2">
    <source>
        <dbReference type="Proteomes" id="UP000256486"/>
    </source>
</evidence>
<organism evidence="1 2">
    <name type="scientific">Subtercola boreus</name>
    <dbReference type="NCBI Taxonomy" id="120213"/>
    <lineage>
        <taxon>Bacteria</taxon>
        <taxon>Bacillati</taxon>
        <taxon>Actinomycetota</taxon>
        <taxon>Actinomycetes</taxon>
        <taxon>Micrococcales</taxon>
        <taxon>Microbacteriaceae</taxon>
        <taxon>Subtercola</taxon>
    </lineage>
</organism>
<accession>A0A3E0VKM6</accession>
<gene>
    <name evidence="1" type="ORF">B7R54_15905</name>
</gene>
<keyword evidence="2" id="KW-1185">Reference proteome</keyword>
<dbReference type="AlphaFoldDB" id="A0A3E0VKM6"/>
<protein>
    <submittedName>
        <fullName evidence="1">Uncharacterized protein</fullName>
    </submittedName>
</protein>
<comment type="caution">
    <text evidence="1">The sequence shown here is derived from an EMBL/GenBank/DDBJ whole genome shotgun (WGS) entry which is preliminary data.</text>
</comment>
<proteinExistence type="predicted"/>
<sequence length="82" mass="8877">MRATEVTSIPFTSTISAESNRVGWATVPARERPPDVRSISRWMSLGHDPRIGIPCTTAADQCDSIGRAPAAMDAARQSARYC</sequence>
<evidence type="ECO:0000313" key="1">
    <source>
        <dbReference type="EMBL" id="RFA10522.1"/>
    </source>
</evidence>
<name>A0A3E0VKM6_9MICO</name>
<dbReference type="Proteomes" id="UP000256486">
    <property type="component" value="Unassembled WGS sequence"/>
</dbReference>